<evidence type="ECO:0000313" key="2">
    <source>
        <dbReference type="EMBL" id="VEL07077.1"/>
    </source>
</evidence>
<protein>
    <submittedName>
        <fullName evidence="2">Uncharacterized protein</fullName>
    </submittedName>
</protein>
<sequence length="103" mass="11460">MAPLTDDAGETFGNVPNQWSNAGNHEAFELLRKWDDGRRQRDLRFSRRCPPIAGFKNSSQGRIVMMRCAVVTVPIGGQETCRPTQKQETVGKVLEHMTNTGTG</sequence>
<gene>
    <name evidence="2" type="ORF">PXEA_LOCUS517</name>
</gene>
<dbReference type="EMBL" id="CAAALY010000970">
    <property type="protein sequence ID" value="VEL07077.1"/>
    <property type="molecule type" value="Genomic_DNA"/>
</dbReference>
<evidence type="ECO:0000313" key="3">
    <source>
        <dbReference type="Proteomes" id="UP000784294"/>
    </source>
</evidence>
<accession>A0A3S4ZB60</accession>
<comment type="caution">
    <text evidence="2">The sequence shown here is derived from an EMBL/GenBank/DDBJ whole genome shotgun (WGS) entry which is preliminary data.</text>
</comment>
<proteinExistence type="predicted"/>
<feature type="region of interest" description="Disordered" evidence="1">
    <location>
        <begin position="1"/>
        <end position="21"/>
    </location>
</feature>
<keyword evidence="3" id="KW-1185">Reference proteome</keyword>
<dbReference type="Proteomes" id="UP000784294">
    <property type="component" value="Unassembled WGS sequence"/>
</dbReference>
<reference evidence="2" key="1">
    <citation type="submission" date="2018-11" db="EMBL/GenBank/DDBJ databases">
        <authorList>
            <consortium name="Pathogen Informatics"/>
        </authorList>
    </citation>
    <scope>NUCLEOTIDE SEQUENCE</scope>
</reference>
<name>A0A3S4ZB60_9PLAT</name>
<evidence type="ECO:0000256" key="1">
    <source>
        <dbReference type="SAM" id="MobiDB-lite"/>
    </source>
</evidence>
<dbReference type="AlphaFoldDB" id="A0A3S4ZB60"/>
<organism evidence="2 3">
    <name type="scientific">Protopolystoma xenopodis</name>
    <dbReference type="NCBI Taxonomy" id="117903"/>
    <lineage>
        <taxon>Eukaryota</taxon>
        <taxon>Metazoa</taxon>
        <taxon>Spiralia</taxon>
        <taxon>Lophotrochozoa</taxon>
        <taxon>Platyhelminthes</taxon>
        <taxon>Monogenea</taxon>
        <taxon>Polyopisthocotylea</taxon>
        <taxon>Polystomatidea</taxon>
        <taxon>Polystomatidae</taxon>
        <taxon>Protopolystoma</taxon>
    </lineage>
</organism>